<protein>
    <submittedName>
        <fullName evidence="1">Uncharacterized protein</fullName>
    </submittedName>
</protein>
<dbReference type="AlphaFoldDB" id="A0A1L9SMI8"/>
<dbReference type="RefSeq" id="XP_022582821.1">
    <property type="nucleotide sequence ID" value="XM_022722472.1"/>
</dbReference>
<dbReference type="EMBL" id="KV878339">
    <property type="protein sequence ID" value="OJJ48311.1"/>
    <property type="molecule type" value="Genomic_DNA"/>
</dbReference>
<proteinExistence type="predicted"/>
<sequence>MRSRVPQPILEDEEDQEAFFGEPSMIGRFQLAFRQKKHFPILMLSYVGPQHGRLFYAYWTEHSL</sequence>
<gene>
    <name evidence="1" type="ORF">ASPZODRAFT_130289</name>
</gene>
<name>A0A1L9SMI8_9EURO</name>
<keyword evidence="2" id="KW-1185">Reference proteome</keyword>
<evidence type="ECO:0000313" key="2">
    <source>
        <dbReference type="Proteomes" id="UP000184188"/>
    </source>
</evidence>
<dbReference type="Proteomes" id="UP000184188">
    <property type="component" value="Unassembled WGS sequence"/>
</dbReference>
<evidence type="ECO:0000313" key="1">
    <source>
        <dbReference type="EMBL" id="OJJ48311.1"/>
    </source>
</evidence>
<dbReference type="VEuPathDB" id="FungiDB:ASPZODRAFT_130289"/>
<accession>A0A1L9SMI8</accession>
<dbReference type="OrthoDB" id="4436899at2759"/>
<dbReference type="GeneID" id="34608937"/>
<reference evidence="2" key="1">
    <citation type="journal article" date="2017" name="Genome Biol.">
        <title>Comparative genomics reveals high biological diversity and specific adaptations in the industrially and medically important fungal genus Aspergillus.</title>
        <authorList>
            <person name="de Vries R.P."/>
            <person name="Riley R."/>
            <person name="Wiebenga A."/>
            <person name="Aguilar-Osorio G."/>
            <person name="Amillis S."/>
            <person name="Uchima C.A."/>
            <person name="Anderluh G."/>
            <person name="Asadollahi M."/>
            <person name="Askin M."/>
            <person name="Barry K."/>
            <person name="Battaglia E."/>
            <person name="Bayram O."/>
            <person name="Benocci T."/>
            <person name="Braus-Stromeyer S.A."/>
            <person name="Caldana C."/>
            <person name="Canovas D."/>
            <person name="Cerqueira G.C."/>
            <person name="Chen F."/>
            <person name="Chen W."/>
            <person name="Choi C."/>
            <person name="Clum A."/>
            <person name="Dos Santos R.A."/>
            <person name="Damasio A.R."/>
            <person name="Diallinas G."/>
            <person name="Emri T."/>
            <person name="Fekete E."/>
            <person name="Flipphi M."/>
            <person name="Freyberg S."/>
            <person name="Gallo A."/>
            <person name="Gournas C."/>
            <person name="Habgood R."/>
            <person name="Hainaut M."/>
            <person name="Harispe M.L."/>
            <person name="Henrissat B."/>
            <person name="Hilden K.S."/>
            <person name="Hope R."/>
            <person name="Hossain A."/>
            <person name="Karabika E."/>
            <person name="Karaffa L."/>
            <person name="Karanyi Z."/>
            <person name="Krasevec N."/>
            <person name="Kuo A."/>
            <person name="Kusch H."/>
            <person name="LaButti K."/>
            <person name="Lagendijk E.L."/>
            <person name="Lapidus A."/>
            <person name="Levasseur A."/>
            <person name="Lindquist E."/>
            <person name="Lipzen A."/>
            <person name="Logrieco A.F."/>
            <person name="MacCabe A."/>
            <person name="Maekelae M.R."/>
            <person name="Malavazi I."/>
            <person name="Melin P."/>
            <person name="Meyer V."/>
            <person name="Mielnichuk N."/>
            <person name="Miskei M."/>
            <person name="Molnar A.P."/>
            <person name="Mule G."/>
            <person name="Ngan C.Y."/>
            <person name="Orejas M."/>
            <person name="Orosz E."/>
            <person name="Ouedraogo J.P."/>
            <person name="Overkamp K.M."/>
            <person name="Park H.-S."/>
            <person name="Perrone G."/>
            <person name="Piumi F."/>
            <person name="Punt P.J."/>
            <person name="Ram A.F."/>
            <person name="Ramon A."/>
            <person name="Rauscher S."/>
            <person name="Record E."/>
            <person name="Riano-Pachon D.M."/>
            <person name="Robert V."/>
            <person name="Roehrig J."/>
            <person name="Ruller R."/>
            <person name="Salamov A."/>
            <person name="Salih N.S."/>
            <person name="Samson R.A."/>
            <person name="Sandor E."/>
            <person name="Sanguinetti M."/>
            <person name="Schuetze T."/>
            <person name="Sepcic K."/>
            <person name="Shelest E."/>
            <person name="Sherlock G."/>
            <person name="Sophianopoulou V."/>
            <person name="Squina F.M."/>
            <person name="Sun H."/>
            <person name="Susca A."/>
            <person name="Todd R.B."/>
            <person name="Tsang A."/>
            <person name="Unkles S.E."/>
            <person name="van de Wiele N."/>
            <person name="van Rossen-Uffink D."/>
            <person name="Oliveira J.V."/>
            <person name="Vesth T.C."/>
            <person name="Visser J."/>
            <person name="Yu J.-H."/>
            <person name="Zhou M."/>
            <person name="Andersen M.R."/>
            <person name="Archer D.B."/>
            <person name="Baker S.E."/>
            <person name="Benoit I."/>
            <person name="Brakhage A.A."/>
            <person name="Braus G.H."/>
            <person name="Fischer R."/>
            <person name="Frisvad J.C."/>
            <person name="Goldman G.H."/>
            <person name="Houbraken J."/>
            <person name="Oakley B."/>
            <person name="Pocsi I."/>
            <person name="Scazzocchio C."/>
            <person name="Seiboth B."/>
            <person name="vanKuyk P.A."/>
            <person name="Wortman J."/>
            <person name="Dyer P.S."/>
            <person name="Grigoriev I.V."/>
        </authorList>
    </citation>
    <scope>NUCLEOTIDE SEQUENCE [LARGE SCALE GENOMIC DNA]</scope>
    <source>
        <strain evidence="2">CBS 506.65</strain>
    </source>
</reference>
<organism evidence="1 2">
    <name type="scientific">Penicilliopsis zonata CBS 506.65</name>
    <dbReference type="NCBI Taxonomy" id="1073090"/>
    <lineage>
        <taxon>Eukaryota</taxon>
        <taxon>Fungi</taxon>
        <taxon>Dikarya</taxon>
        <taxon>Ascomycota</taxon>
        <taxon>Pezizomycotina</taxon>
        <taxon>Eurotiomycetes</taxon>
        <taxon>Eurotiomycetidae</taxon>
        <taxon>Eurotiales</taxon>
        <taxon>Aspergillaceae</taxon>
        <taxon>Penicilliopsis</taxon>
    </lineage>
</organism>